<organism evidence="2 3">
    <name type="scientific">Candidatus Curtissbacteria bacterium RBG_16_39_7</name>
    <dbReference type="NCBI Taxonomy" id="1797707"/>
    <lineage>
        <taxon>Bacteria</taxon>
        <taxon>Candidatus Curtissiibacteriota</taxon>
    </lineage>
</organism>
<reference evidence="2 3" key="1">
    <citation type="journal article" date="2016" name="Nat. Commun.">
        <title>Thousands of microbial genomes shed light on interconnected biogeochemical processes in an aquifer system.</title>
        <authorList>
            <person name="Anantharaman K."/>
            <person name="Brown C.T."/>
            <person name="Hug L.A."/>
            <person name="Sharon I."/>
            <person name="Castelle C.J."/>
            <person name="Probst A.J."/>
            <person name="Thomas B.C."/>
            <person name="Singh A."/>
            <person name="Wilkins M.J."/>
            <person name="Karaoz U."/>
            <person name="Brodie E.L."/>
            <person name="Williams K.H."/>
            <person name="Hubbard S.S."/>
            <person name="Banfield J.F."/>
        </authorList>
    </citation>
    <scope>NUCLEOTIDE SEQUENCE [LARGE SCALE GENOMIC DNA]</scope>
</reference>
<name>A0A1F5G248_9BACT</name>
<dbReference type="EMBL" id="MFAV01000039">
    <property type="protein sequence ID" value="OGD85953.1"/>
    <property type="molecule type" value="Genomic_DNA"/>
</dbReference>
<dbReference type="Pfam" id="PF08241">
    <property type="entry name" value="Methyltransf_11"/>
    <property type="match status" value="1"/>
</dbReference>
<comment type="caution">
    <text evidence="2">The sequence shown here is derived from an EMBL/GenBank/DDBJ whole genome shotgun (WGS) entry which is preliminary data.</text>
</comment>
<gene>
    <name evidence="2" type="ORF">A2Z23_01805</name>
</gene>
<evidence type="ECO:0000259" key="1">
    <source>
        <dbReference type="Pfam" id="PF08241"/>
    </source>
</evidence>
<sequence>MPLVASYVTIPQVNFLLNFLSTTRERLNRLETKFWGGRRSNVMPSIFQHDYLYHLGLYHDIKKGFRIIRKKTGKHKFAVIDVGCGNKPYINLFEPHAKSYVGVDISNEADIVASAEKLPFQDGSFDLALCFQLLEHCENPQKAISEMKRVIKSGGFVLVSTHGIWNYHPFPHDYCRWTHEGLQRLFRDFSWVKVQENLKSYSSVIQIINIELYSLACRNSFLKLPLYITITILNLIGRLLIPYGQKHLSVNYIVLAKS</sequence>
<dbReference type="InterPro" id="IPR029063">
    <property type="entry name" value="SAM-dependent_MTases_sf"/>
</dbReference>
<dbReference type="SUPFAM" id="SSF53335">
    <property type="entry name" value="S-adenosyl-L-methionine-dependent methyltransferases"/>
    <property type="match status" value="1"/>
</dbReference>
<dbReference type="PANTHER" id="PTHR42912:SF80">
    <property type="entry name" value="METHYLTRANSFERASE DOMAIN-CONTAINING PROTEIN"/>
    <property type="match status" value="1"/>
</dbReference>
<proteinExistence type="predicted"/>
<evidence type="ECO:0000313" key="3">
    <source>
        <dbReference type="Proteomes" id="UP000176628"/>
    </source>
</evidence>
<feature type="domain" description="Methyltransferase type 11" evidence="1">
    <location>
        <begin position="80"/>
        <end position="158"/>
    </location>
</feature>
<protein>
    <recommendedName>
        <fullName evidence="1">Methyltransferase type 11 domain-containing protein</fullName>
    </recommendedName>
</protein>
<dbReference type="GO" id="GO:0008757">
    <property type="term" value="F:S-adenosylmethionine-dependent methyltransferase activity"/>
    <property type="evidence" value="ECO:0007669"/>
    <property type="project" value="InterPro"/>
</dbReference>
<dbReference type="Gene3D" id="3.40.50.150">
    <property type="entry name" value="Vaccinia Virus protein VP39"/>
    <property type="match status" value="1"/>
</dbReference>
<dbReference type="CDD" id="cd02440">
    <property type="entry name" value="AdoMet_MTases"/>
    <property type="match status" value="1"/>
</dbReference>
<dbReference type="PANTHER" id="PTHR42912">
    <property type="entry name" value="METHYLTRANSFERASE"/>
    <property type="match status" value="1"/>
</dbReference>
<dbReference type="AlphaFoldDB" id="A0A1F5G248"/>
<dbReference type="Proteomes" id="UP000176628">
    <property type="component" value="Unassembled WGS sequence"/>
</dbReference>
<dbReference type="InterPro" id="IPR050508">
    <property type="entry name" value="Methyltransf_Superfamily"/>
</dbReference>
<accession>A0A1F5G248</accession>
<evidence type="ECO:0000313" key="2">
    <source>
        <dbReference type="EMBL" id="OGD85953.1"/>
    </source>
</evidence>
<dbReference type="InterPro" id="IPR013216">
    <property type="entry name" value="Methyltransf_11"/>
</dbReference>